<evidence type="ECO:0000313" key="4">
    <source>
        <dbReference type="Proteomes" id="UP000094569"/>
    </source>
</evidence>
<evidence type="ECO:0000256" key="1">
    <source>
        <dbReference type="SAM" id="MobiDB-lite"/>
    </source>
</evidence>
<dbReference type="EMBL" id="JXNT01000016">
    <property type="protein sequence ID" value="ODM15494.1"/>
    <property type="molecule type" value="Genomic_DNA"/>
</dbReference>
<dbReference type="Proteomes" id="UP000094569">
    <property type="component" value="Unassembled WGS sequence"/>
</dbReference>
<proteinExistence type="predicted"/>
<sequence>MVVNAPIAGPAAVKRPSSALEDECAPSWDTAPSMMPPLRPSSFHLPFAHYAMVYLDNMGRLRTSESSSIQEQGGTVFTPEVRERFLEILGGRIGYQRPMMRRSSPFRGTPLGYGYAHPEETHGWAQSRRVRRRRASHDLHGDYFPEPVEEMTPSTPDMVGLEVGDTEKVLAYYESALKHFQQINCRQIAKAFIKFIEPRKQVKHPYNGGKPPAGAPPGQKGDPEKTKPDWWPAGVQHKEPDHLKKEERLQLLIHIMRKLGRWGITAEKLREVAQDSKRSLRGPEKLEEMEEMLKVRKLEERYERGEVDGSTTVFIKSRETNPKTDKDSDSICEPEKFEADEEDEAEEALASSSMPTAIEPVPMASRSMQDQHLFSLDTLNFGEPIRHDRSYYAPSSSYTDDFTTTPAQPFDYMSHASFSTPEEHRPASLPVQPPVNQFDPWTSPFGRQNLFDYSTAAATSAATTQAMAPPSMPYQMPIPTQDLPHHGSRTPHMDPMALKAPSYPGSLTHSHMMPAHHV</sequence>
<accession>A0A1E3B3J7</accession>
<feature type="region of interest" description="Disordered" evidence="1">
    <location>
        <begin position="202"/>
        <end position="236"/>
    </location>
</feature>
<reference evidence="3 4" key="1">
    <citation type="journal article" date="2016" name="BMC Genomics">
        <title>Comparative genomic and transcriptomic analyses of the Fuzhuan brick tea-fermentation fungus Aspergillus cristatus.</title>
        <authorList>
            <person name="Ge Y."/>
            <person name="Wang Y."/>
            <person name="Liu Y."/>
            <person name="Tan Y."/>
            <person name="Ren X."/>
            <person name="Zhang X."/>
            <person name="Hyde K.D."/>
            <person name="Liu Y."/>
            <person name="Liu Z."/>
        </authorList>
    </citation>
    <scope>NUCLEOTIDE SEQUENCE [LARGE SCALE GENOMIC DNA]</scope>
    <source>
        <strain evidence="3 4">GZAAS20.1005</strain>
    </source>
</reference>
<dbReference type="InterPro" id="IPR021264">
    <property type="entry name" value="AFUB_079030/YDR124W-like"/>
</dbReference>
<protein>
    <recommendedName>
        <fullName evidence="2">Subtelomeric hrmA-associated cluster protein AFUB-079030/YDR124W-like helical bundle domain-containing protein</fullName>
    </recommendedName>
</protein>
<dbReference type="PANTHER" id="PTHR36102:SF5">
    <property type="entry name" value="YDR124W-LIKE HELICAL BUNDLE DOMAIN-CONTAINING PROTEIN"/>
    <property type="match status" value="1"/>
</dbReference>
<comment type="caution">
    <text evidence="3">The sequence shown here is derived from an EMBL/GenBank/DDBJ whole genome shotgun (WGS) entry which is preliminary data.</text>
</comment>
<dbReference type="VEuPathDB" id="FungiDB:SI65_09097"/>
<feature type="compositionally biased region" description="Acidic residues" evidence="1">
    <location>
        <begin position="338"/>
        <end position="347"/>
    </location>
</feature>
<evidence type="ECO:0000313" key="3">
    <source>
        <dbReference type="EMBL" id="ODM15494.1"/>
    </source>
</evidence>
<gene>
    <name evidence="3" type="ORF">SI65_09097</name>
</gene>
<organism evidence="3 4">
    <name type="scientific">Aspergillus cristatus</name>
    <name type="common">Chinese Fuzhuan brick tea-fermentation fungus</name>
    <name type="synonym">Eurotium cristatum</name>
    <dbReference type="NCBI Taxonomy" id="573508"/>
    <lineage>
        <taxon>Eukaryota</taxon>
        <taxon>Fungi</taxon>
        <taxon>Dikarya</taxon>
        <taxon>Ascomycota</taxon>
        <taxon>Pezizomycotina</taxon>
        <taxon>Eurotiomycetes</taxon>
        <taxon>Eurotiomycetidae</taxon>
        <taxon>Eurotiales</taxon>
        <taxon>Aspergillaceae</taxon>
        <taxon>Aspergillus</taxon>
        <taxon>Aspergillus subgen. Aspergillus</taxon>
    </lineage>
</organism>
<feature type="compositionally biased region" description="Low complexity" evidence="1">
    <location>
        <begin position="208"/>
        <end position="220"/>
    </location>
</feature>
<keyword evidence="4" id="KW-1185">Reference proteome</keyword>
<feature type="region of interest" description="Disordered" evidence="1">
    <location>
        <begin position="314"/>
        <end position="352"/>
    </location>
</feature>
<feature type="compositionally biased region" description="Basic and acidic residues" evidence="1">
    <location>
        <begin position="316"/>
        <end position="337"/>
    </location>
</feature>
<dbReference type="OrthoDB" id="5338458at2759"/>
<feature type="domain" description="Subtelomeric hrmA-associated cluster protein AFUB-079030/YDR124W-like helical bundle" evidence="2">
    <location>
        <begin position="163"/>
        <end position="297"/>
    </location>
</feature>
<evidence type="ECO:0000259" key="2">
    <source>
        <dbReference type="Pfam" id="PF11001"/>
    </source>
</evidence>
<dbReference type="InterPro" id="IPR047092">
    <property type="entry name" value="AFUB_07903/YDR124W-like_hel"/>
</dbReference>
<dbReference type="AlphaFoldDB" id="A0A1E3B3J7"/>
<dbReference type="STRING" id="573508.A0A1E3B3J7"/>
<dbReference type="PANTHER" id="PTHR36102">
    <property type="entry name" value="CHROMOSOME 10, WHOLE GENOME SHOTGUN SEQUENCE"/>
    <property type="match status" value="1"/>
</dbReference>
<name>A0A1E3B3J7_ASPCR</name>
<dbReference type="Pfam" id="PF11001">
    <property type="entry name" value="AFUB_07903_YDR124W_hel"/>
    <property type="match status" value="1"/>
</dbReference>